<evidence type="ECO:0000313" key="2">
    <source>
        <dbReference type="Proteomes" id="UP000236327"/>
    </source>
</evidence>
<name>A0A2K2G0Q5_9SPHN</name>
<protein>
    <submittedName>
        <fullName evidence="1">Uncharacterized protein</fullName>
    </submittedName>
</protein>
<accession>A0A2K2G0Q5</accession>
<sequence length="94" mass="10417">MMFEVPDLTNGNSIYLDTETMTVMEKMHFAVTSTYNTIVGLPSGTMVTVDEGEFIVTDGTAEFEADVPQSKIAWLDHPHYFATHIEIETGPETA</sequence>
<organism evidence="1 2">
    <name type="scientific">Novosphingobium guangzhouense</name>
    <dbReference type="NCBI Taxonomy" id="1850347"/>
    <lineage>
        <taxon>Bacteria</taxon>
        <taxon>Pseudomonadati</taxon>
        <taxon>Pseudomonadota</taxon>
        <taxon>Alphaproteobacteria</taxon>
        <taxon>Sphingomonadales</taxon>
        <taxon>Sphingomonadaceae</taxon>
        <taxon>Novosphingobium</taxon>
    </lineage>
</organism>
<dbReference type="AlphaFoldDB" id="A0A2K2G0Q5"/>
<dbReference type="EMBL" id="LYMM01000033">
    <property type="protein sequence ID" value="PNU04607.1"/>
    <property type="molecule type" value="Genomic_DNA"/>
</dbReference>
<gene>
    <name evidence="1" type="ORF">A8V01_19555</name>
</gene>
<reference evidence="1 2" key="1">
    <citation type="submission" date="2016-05" db="EMBL/GenBank/DDBJ databases">
        <title>Complete genome sequence of Novosphingobium guangzhouense SA925(T).</title>
        <authorList>
            <person name="Sha S."/>
        </authorList>
    </citation>
    <scope>NUCLEOTIDE SEQUENCE [LARGE SCALE GENOMIC DNA]</scope>
    <source>
        <strain evidence="1 2">SA925</strain>
    </source>
</reference>
<keyword evidence="2" id="KW-1185">Reference proteome</keyword>
<comment type="caution">
    <text evidence="1">The sequence shown here is derived from an EMBL/GenBank/DDBJ whole genome shotgun (WGS) entry which is preliminary data.</text>
</comment>
<proteinExistence type="predicted"/>
<evidence type="ECO:0000313" key="1">
    <source>
        <dbReference type="EMBL" id="PNU04607.1"/>
    </source>
</evidence>
<dbReference type="Proteomes" id="UP000236327">
    <property type="component" value="Unassembled WGS sequence"/>
</dbReference>